<evidence type="ECO:0000313" key="2">
    <source>
        <dbReference type="Proteomes" id="UP000789860"/>
    </source>
</evidence>
<protein>
    <submittedName>
        <fullName evidence="1">9914_t:CDS:1</fullName>
    </submittedName>
</protein>
<proteinExistence type="predicted"/>
<gene>
    <name evidence="1" type="ORF">SCALOS_LOCUS2702</name>
</gene>
<sequence>MSVSEHPAVISLTEESLGLPPALPPSVLLQEQHAQSENSPVVEYSTPIEGPASVSYDTDFPSLSAAAAPTTKSPVWGNRSGADLIIRQQTSIKKTGIITEILELSACQQLQKKEFGNKTTIADTVRRITNKTNTQIDMSTAIKSGTTTFLIKGKEEDVMRAKRELLDILAVKSEETIQIPVSARRYILGSRGQTLQAITSKTGTRIQLPPRQENNFDENELDYDEDEEMMSVKIEGDKKGINLAKDEIATIVNERTTKRSHRITHIEHQYYPLIFGAHNQRSHQISAETGTKIHVPPYIASAEFGENHDSSKDYIIITGERDAIKNAIDTIEENYTTLKSTTRILNVDIPKRQHRFLIGQKGSNLHEILEATGCSLELPSPSDISEKIIIRGPQNKLALALQMALDKANSIHVETLDIALSHKTDQPLDHAKNILKYLWNRSKKKIELDNNVQITVPKGPALEKSVVLEFVGKDPVNVVNARKEVNEIVKNLPPSHFAIATIEPHLHRHIIGRKGQNLQRVKETYGVEIIVPDEKDESPDILIVFEGKDSNDVPVDKKKKELYVKDILEKAKLELIKAGQDASDFATQTLTIPVRFHRHIIGPKGTTLNGITGGSEAPVSVKFGSSRTGAAERSANAEGKKLAQTPLSNDIVVIKGPTEEVERVVKEINKVVEDAKHTEFMNSYTIDFTFPAQYSAHVIGKGGANVTRLKDTLNVKIDIEGGAKGEEKKTTPGENVKVTIVGMKDKVEEAKIKILDRIEKLQDTTVVHLKIPSEYHKSLIGAKGRYVKRLEEKYDVRIRFPKTKDPNEEGEDDSTDAQKPDEVIVKGGKKGVSAAQAELMELLDYERDHDNVENFKIPTQFLPHIVGKNGIKITEIKDETFTRIELGQAEPSEGDPNQQIVNVAVHGTKSDIKKAKELILAIVKEFESQTTITMNIDPQHHKYLIGPSGSRIREIVAKAGGPDEKSGQTGIVKFPRPDSNSDEVTLKGDKELVEKIKIELERLVEEQSNLTVNIIQIPRAQHPIIIGRNGTRLREIQSRYNVEIQFPGSRSYNDISISSPANDKIENSEEAVKIVGKAENIEAAKAEILSRVYTHTINVPRKFHDSLIANTTRKLRSEFHVTLDYDDIDAQTEVSPPKKSIMNGITTKRIDDDHENFEHKVEFEWEVVENGHNAVGDVVWNLKGEKTQVERAEEHINDLLSRFTHTGYMTIPQQYHRHVIGRGGNTISRIRNESGCNIEVPKGKGDEVVIVTGSQDGVEKARSLMKEIINRAER</sequence>
<accession>A0ACA9KSF5</accession>
<evidence type="ECO:0000313" key="1">
    <source>
        <dbReference type="EMBL" id="CAG8487778.1"/>
    </source>
</evidence>
<dbReference type="Proteomes" id="UP000789860">
    <property type="component" value="Unassembled WGS sequence"/>
</dbReference>
<dbReference type="EMBL" id="CAJVPM010002520">
    <property type="protein sequence ID" value="CAG8487778.1"/>
    <property type="molecule type" value="Genomic_DNA"/>
</dbReference>
<comment type="caution">
    <text evidence="1">The sequence shown here is derived from an EMBL/GenBank/DDBJ whole genome shotgun (WGS) entry which is preliminary data.</text>
</comment>
<keyword evidence="2" id="KW-1185">Reference proteome</keyword>
<reference evidence="1" key="1">
    <citation type="submission" date="2021-06" db="EMBL/GenBank/DDBJ databases">
        <authorList>
            <person name="Kallberg Y."/>
            <person name="Tangrot J."/>
            <person name="Rosling A."/>
        </authorList>
    </citation>
    <scope>NUCLEOTIDE SEQUENCE</scope>
    <source>
        <strain evidence="1">AU212A</strain>
    </source>
</reference>
<name>A0ACA9KSF5_9GLOM</name>
<organism evidence="1 2">
    <name type="scientific">Scutellospora calospora</name>
    <dbReference type="NCBI Taxonomy" id="85575"/>
    <lineage>
        <taxon>Eukaryota</taxon>
        <taxon>Fungi</taxon>
        <taxon>Fungi incertae sedis</taxon>
        <taxon>Mucoromycota</taxon>
        <taxon>Glomeromycotina</taxon>
        <taxon>Glomeromycetes</taxon>
        <taxon>Diversisporales</taxon>
        <taxon>Gigasporaceae</taxon>
        <taxon>Scutellospora</taxon>
    </lineage>
</organism>